<dbReference type="Proteomes" id="UP001281003">
    <property type="component" value="Unassembled WGS sequence"/>
</dbReference>
<accession>A0AAE0UGZ8</accession>
<name>A0AAE0UGZ8_SORBR</name>
<keyword evidence="3" id="KW-1185">Reference proteome</keyword>
<evidence type="ECO:0000313" key="3">
    <source>
        <dbReference type="Proteomes" id="UP001281003"/>
    </source>
</evidence>
<proteinExistence type="predicted"/>
<reference evidence="2" key="2">
    <citation type="submission" date="2023-07" db="EMBL/GenBank/DDBJ databases">
        <authorList>
            <consortium name="Lawrence Berkeley National Laboratory"/>
            <person name="Haridas S."/>
            <person name="Hensen N."/>
            <person name="Bonometti L."/>
            <person name="Westerberg I."/>
            <person name="Brannstrom I.O."/>
            <person name="Guillou S."/>
            <person name="Cros-Aarteil S."/>
            <person name="Calhoun S."/>
            <person name="Kuo A."/>
            <person name="Mondo S."/>
            <person name="Pangilinan J."/>
            <person name="Riley R."/>
            <person name="LaButti K."/>
            <person name="Andreopoulos B."/>
            <person name="Lipzen A."/>
            <person name="Chen C."/>
            <person name="Yanf M."/>
            <person name="Daum C."/>
            <person name="Ng V."/>
            <person name="Clum A."/>
            <person name="Steindorff A."/>
            <person name="Ohm R."/>
            <person name="Martin F."/>
            <person name="Silar P."/>
            <person name="Natvig D."/>
            <person name="Lalanne C."/>
            <person name="Gautier V."/>
            <person name="Ament-velasquez S.L."/>
            <person name="Kruys A."/>
            <person name="Hutchinson M.I."/>
            <person name="Powell A.J."/>
            <person name="Barry K."/>
            <person name="Miller A.N."/>
            <person name="Grigoriev I.V."/>
            <person name="Debuchy R."/>
            <person name="Gladieux P."/>
            <person name="Thoren M.H."/>
            <person name="Johannesson H."/>
        </authorList>
    </citation>
    <scope>NUCLEOTIDE SEQUENCE</scope>
    <source>
        <strain evidence="2">FGSC 1904</strain>
    </source>
</reference>
<gene>
    <name evidence="2" type="ORF">B0T20DRAFT_388674</name>
</gene>
<evidence type="ECO:0000256" key="1">
    <source>
        <dbReference type="SAM" id="MobiDB-lite"/>
    </source>
</evidence>
<sequence length="308" mass="33234">MKGPLAVFGGHSMLRHSCEAPSTHEEGSTPDFTIPTFNADRLASVFPDNGRHYYPYCLRILIILNKVVSSTSLSIIRVNRFNFLLFNIISVNILGIEIVNRSYVKTTAASATINRPLLINSTGIKIRPLIKLLFTYRYDYCTNTIRIIKKFNINTNNISGGVGGGPGDNNFKRGNIKIGFNSNITGGGPGDNNFGGRRLGGLSGLSNPNGFNGLNSNLFGSGGLSGPGGNLFKNNNSGGLNSPFNGGPPGGPSNLNNPNSLNSLSGPKGNPYNGGPLIIYYCKNFIKDPFAFINEEVDIIKRYNEFFI</sequence>
<feature type="compositionally biased region" description="Low complexity" evidence="1">
    <location>
        <begin position="252"/>
        <end position="267"/>
    </location>
</feature>
<reference evidence="2" key="1">
    <citation type="journal article" date="2023" name="Mol. Phylogenet. Evol.">
        <title>Genome-scale phylogeny and comparative genomics of the fungal order Sordariales.</title>
        <authorList>
            <person name="Hensen N."/>
            <person name="Bonometti L."/>
            <person name="Westerberg I."/>
            <person name="Brannstrom I.O."/>
            <person name="Guillou S."/>
            <person name="Cros-Aarteil S."/>
            <person name="Calhoun S."/>
            <person name="Haridas S."/>
            <person name="Kuo A."/>
            <person name="Mondo S."/>
            <person name="Pangilinan J."/>
            <person name="Riley R."/>
            <person name="LaButti K."/>
            <person name="Andreopoulos B."/>
            <person name="Lipzen A."/>
            <person name="Chen C."/>
            <person name="Yan M."/>
            <person name="Daum C."/>
            <person name="Ng V."/>
            <person name="Clum A."/>
            <person name="Steindorff A."/>
            <person name="Ohm R.A."/>
            <person name="Martin F."/>
            <person name="Silar P."/>
            <person name="Natvig D.O."/>
            <person name="Lalanne C."/>
            <person name="Gautier V."/>
            <person name="Ament-Velasquez S.L."/>
            <person name="Kruys A."/>
            <person name="Hutchinson M.I."/>
            <person name="Powell A.J."/>
            <person name="Barry K."/>
            <person name="Miller A.N."/>
            <person name="Grigoriev I.V."/>
            <person name="Debuchy R."/>
            <person name="Gladieux P."/>
            <person name="Hiltunen Thoren M."/>
            <person name="Johannesson H."/>
        </authorList>
    </citation>
    <scope>NUCLEOTIDE SEQUENCE</scope>
    <source>
        <strain evidence="2">FGSC 1904</strain>
    </source>
</reference>
<comment type="caution">
    <text evidence="2">The sequence shown here is derived from an EMBL/GenBank/DDBJ whole genome shotgun (WGS) entry which is preliminary data.</text>
</comment>
<evidence type="ECO:0000313" key="2">
    <source>
        <dbReference type="EMBL" id="KAK3402999.1"/>
    </source>
</evidence>
<feature type="compositionally biased region" description="Low complexity" evidence="1">
    <location>
        <begin position="235"/>
        <end position="245"/>
    </location>
</feature>
<protein>
    <submittedName>
        <fullName evidence="2">Uncharacterized protein</fullName>
    </submittedName>
</protein>
<dbReference type="AlphaFoldDB" id="A0AAE0UGZ8"/>
<organism evidence="2 3">
    <name type="scientific">Sordaria brevicollis</name>
    <dbReference type="NCBI Taxonomy" id="83679"/>
    <lineage>
        <taxon>Eukaryota</taxon>
        <taxon>Fungi</taxon>
        <taxon>Dikarya</taxon>
        <taxon>Ascomycota</taxon>
        <taxon>Pezizomycotina</taxon>
        <taxon>Sordariomycetes</taxon>
        <taxon>Sordariomycetidae</taxon>
        <taxon>Sordariales</taxon>
        <taxon>Sordariaceae</taxon>
        <taxon>Sordaria</taxon>
    </lineage>
</organism>
<dbReference type="EMBL" id="JAUTDP010000001">
    <property type="protein sequence ID" value="KAK3402999.1"/>
    <property type="molecule type" value="Genomic_DNA"/>
</dbReference>
<feature type="region of interest" description="Disordered" evidence="1">
    <location>
        <begin position="235"/>
        <end position="267"/>
    </location>
</feature>